<accession>A0A0D9Y051</accession>
<proteinExistence type="predicted"/>
<dbReference type="AlphaFoldDB" id="A0A0D9Y051"/>
<evidence type="ECO:0000313" key="1">
    <source>
        <dbReference type="EnsemblPlants" id="LPERR12G12390.1"/>
    </source>
</evidence>
<keyword evidence="2" id="KW-1185">Reference proteome</keyword>
<reference evidence="1 2" key="1">
    <citation type="submission" date="2012-08" db="EMBL/GenBank/DDBJ databases">
        <title>Oryza genome evolution.</title>
        <authorList>
            <person name="Wing R.A."/>
        </authorList>
    </citation>
    <scope>NUCLEOTIDE SEQUENCE</scope>
</reference>
<sequence>MSRNFISTTVLAGDNLLHGIDCKPVADDLEPQLGASLSRGSDKPTHELQRCSYDVGPCIMVDAVKQVGADRRHGFGE</sequence>
<reference evidence="1" key="3">
    <citation type="submission" date="2015-04" db="UniProtKB">
        <authorList>
            <consortium name="EnsemblPlants"/>
        </authorList>
    </citation>
    <scope>IDENTIFICATION</scope>
</reference>
<organism evidence="1 2">
    <name type="scientific">Leersia perrieri</name>
    <dbReference type="NCBI Taxonomy" id="77586"/>
    <lineage>
        <taxon>Eukaryota</taxon>
        <taxon>Viridiplantae</taxon>
        <taxon>Streptophyta</taxon>
        <taxon>Embryophyta</taxon>
        <taxon>Tracheophyta</taxon>
        <taxon>Spermatophyta</taxon>
        <taxon>Magnoliopsida</taxon>
        <taxon>Liliopsida</taxon>
        <taxon>Poales</taxon>
        <taxon>Poaceae</taxon>
        <taxon>BOP clade</taxon>
        <taxon>Oryzoideae</taxon>
        <taxon>Oryzeae</taxon>
        <taxon>Oryzinae</taxon>
        <taxon>Leersia</taxon>
    </lineage>
</organism>
<dbReference type="HOGENOM" id="CLU_2641665_0_0_1"/>
<evidence type="ECO:0000313" key="2">
    <source>
        <dbReference type="Proteomes" id="UP000032180"/>
    </source>
</evidence>
<name>A0A0D9Y051_9ORYZ</name>
<protein>
    <submittedName>
        <fullName evidence="1">Uncharacterized protein</fullName>
    </submittedName>
</protein>
<dbReference type="EnsemblPlants" id="LPERR12G12390.1">
    <property type="protein sequence ID" value="LPERR12G12390.1"/>
    <property type="gene ID" value="LPERR12G12390"/>
</dbReference>
<reference evidence="2" key="2">
    <citation type="submission" date="2013-12" db="EMBL/GenBank/DDBJ databases">
        <authorList>
            <person name="Yu Y."/>
            <person name="Lee S."/>
            <person name="de Baynast K."/>
            <person name="Wissotski M."/>
            <person name="Liu L."/>
            <person name="Talag J."/>
            <person name="Goicoechea J."/>
            <person name="Angelova A."/>
            <person name="Jetty R."/>
            <person name="Kudrna D."/>
            <person name="Golser W."/>
            <person name="Rivera L."/>
            <person name="Zhang J."/>
            <person name="Wing R."/>
        </authorList>
    </citation>
    <scope>NUCLEOTIDE SEQUENCE</scope>
</reference>
<dbReference type="Proteomes" id="UP000032180">
    <property type="component" value="Chromosome 12"/>
</dbReference>
<dbReference type="Gramene" id="LPERR12G12390.1">
    <property type="protein sequence ID" value="LPERR12G12390.1"/>
    <property type="gene ID" value="LPERR12G12390"/>
</dbReference>